<evidence type="ECO:0000313" key="1">
    <source>
        <dbReference type="EMBL" id="MEB5476087.1"/>
    </source>
</evidence>
<dbReference type="EMBL" id="VTDN01000002">
    <property type="protein sequence ID" value="MEB5476087.1"/>
    <property type="molecule type" value="Genomic_DNA"/>
</dbReference>
<gene>
    <name evidence="1" type="ORF">I2F25_03320</name>
</gene>
<protein>
    <submittedName>
        <fullName evidence="1">Uncharacterized protein</fullName>
    </submittedName>
</protein>
<dbReference type="RefSeq" id="WP_325774666.1">
    <property type="nucleotide sequence ID" value="NZ_VTDN01000002.1"/>
</dbReference>
<keyword evidence="2" id="KW-1185">Reference proteome</keyword>
<accession>A0ABU6DQZ7</accession>
<comment type="caution">
    <text evidence="1">The sequence shown here is derived from an EMBL/GenBank/DDBJ whole genome shotgun (WGS) entry which is preliminary data.</text>
</comment>
<dbReference type="Proteomes" id="UP001339883">
    <property type="component" value="Unassembled WGS sequence"/>
</dbReference>
<organism evidence="1 2">
    <name type="scientific">Acinetobacter pollinis</name>
    <dbReference type="NCBI Taxonomy" id="2605270"/>
    <lineage>
        <taxon>Bacteria</taxon>
        <taxon>Pseudomonadati</taxon>
        <taxon>Pseudomonadota</taxon>
        <taxon>Gammaproteobacteria</taxon>
        <taxon>Moraxellales</taxon>
        <taxon>Moraxellaceae</taxon>
        <taxon>Acinetobacter</taxon>
    </lineage>
</organism>
<name>A0ABU6DQZ7_9GAMM</name>
<evidence type="ECO:0000313" key="2">
    <source>
        <dbReference type="Proteomes" id="UP001339883"/>
    </source>
</evidence>
<reference evidence="1 2" key="1">
    <citation type="submission" date="2019-08" db="EMBL/GenBank/DDBJ databases">
        <title>Five species of Acinetobacter isolated from floral nectar and animal pollinators.</title>
        <authorList>
            <person name="Hendry T.A."/>
        </authorList>
    </citation>
    <scope>NUCLEOTIDE SEQUENCE [LARGE SCALE GENOMIC DNA]</scope>
    <source>
        <strain evidence="1 2">MD18.27</strain>
    </source>
</reference>
<proteinExistence type="predicted"/>
<sequence length="130" mass="14489">MKIFSVFNILTVIYSVVFSTNTFAESGYRTCFVVSERDIRHGLVAKVANANGGDTCNKKVAFMKNYYANAYSNDTGPFQDVEMLTCEKFSQIVMGMGGNADICKSMIVNKIYKYTVKDSPSGASVKFWHN</sequence>